<dbReference type="PANTHER" id="PTHR42723:SF1">
    <property type="entry name" value="CHLOROPHYLL SYNTHASE, CHLOROPLASTIC"/>
    <property type="match status" value="1"/>
</dbReference>
<accession>A0A2P8EC08</accession>
<dbReference type="AlphaFoldDB" id="A0A2P8EC08"/>
<name>A0A2P8EC08_9ACTN</name>
<evidence type="ECO:0000256" key="2">
    <source>
        <dbReference type="ARBA" id="ARBA00022692"/>
    </source>
</evidence>
<dbReference type="CDD" id="cd13964">
    <property type="entry name" value="PT_UbiA_1"/>
    <property type="match status" value="1"/>
</dbReference>
<keyword evidence="3" id="KW-1133">Transmembrane helix</keyword>
<keyword evidence="7" id="KW-1185">Reference proteome</keyword>
<dbReference type="NCBIfam" id="NF045897">
    <property type="entry name" value="SCO3242_trans"/>
    <property type="match status" value="1"/>
</dbReference>
<dbReference type="Proteomes" id="UP000243528">
    <property type="component" value="Unassembled WGS sequence"/>
</dbReference>
<protein>
    <submittedName>
        <fullName evidence="6">4-hydroxybenzoate polyprenyltransferase</fullName>
    </submittedName>
</protein>
<organism evidence="6 7">
    <name type="scientific">Haloactinopolyspora alba</name>
    <dbReference type="NCBI Taxonomy" id="648780"/>
    <lineage>
        <taxon>Bacteria</taxon>
        <taxon>Bacillati</taxon>
        <taxon>Actinomycetota</taxon>
        <taxon>Actinomycetes</taxon>
        <taxon>Jiangellales</taxon>
        <taxon>Jiangellaceae</taxon>
        <taxon>Haloactinopolyspora</taxon>
    </lineage>
</organism>
<evidence type="ECO:0000256" key="3">
    <source>
        <dbReference type="ARBA" id="ARBA00022989"/>
    </source>
</evidence>
<dbReference type="PANTHER" id="PTHR42723">
    <property type="entry name" value="CHLOROPHYLL SYNTHASE"/>
    <property type="match status" value="1"/>
</dbReference>
<reference evidence="6 7" key="1">
    <citation type="submission" date="2018-03" db="EMBL/GenBank/DDBJ databases">
        <title>Genomic Encyclopedia of Archaeal and Bacterial Type Strains, Phase II (KMG-II): from individual species to whole genera.</title>
        <authorList>
            <person name="Goeker M."/>
        </authorList>
    </citation>
    <scope>NUCLEOTIDE SEQUENCE [LARGE SCALE GENOMIC DNA]</scope>
    <source>
        <strain evidence="6 7">DSM 45211</strain>
    </source>
</reference>
<keyword evidence="4" id="KW-0472">Membrane</keyword>
<sequence>MRLHDLAELVRLPAALTVPGDVLAGASAAGYPHGRRTWAMPVASACLYWSGMALNDYADRELDRAERPERPIPSGRVRPGQALAVAGGLTGAGLGLAAFGGGTRALRVAAPLAATVWGYDLLAKPTAAGPAFMAAARGLDVLLGADGRLRPAALPVTAMAVHTAGVTTLSRGEVHGTSPAVARVAVGTTVAAAVASAWPRGLSWRSAGVGDGVLARSALVPRASFTPGHTADAIPHPRRGLASRPGQTADRAQATRLAAAAGAAAVYAASVGRAQAAAVRRPDAPTVRTATGAGIRGMIPLQSALTARTGAIALAAGVLAAGPLAKLASKVVSPT</sequence>
<evidence type="ECO:0000256" key="4">
    <source>
        <dbReference type="ARBA" id="ARBA00023136"/>
    </source>
</evidence>
<evidence type="ECO:0000313" key="6">
    <source>
        <dbReference type="EMBL" id="PSL06996.1"/>
    </source>
</evidence>
<dbReference type="Gene3D" id="1.10.357.140">
    <property type="entry name" value="UbiA prenyltransferase"/>
    <property type="match status" value="1"/>
</dbReference>
<dbReference type="OrthoDB" id="2908954at2"/>
<keyword evidence="6" id="KW-0808">Transferase</keyword>
<proteinExistence type="predicted"/>
<evidence type="ECO:0000256" key="1">
    <source>
        <dbReference type="ARBA" id="ARBA00004141"/>
    </source>
</evidence>
<evidence type="ECO:0000313" key="7">
    <source>
        <dbReference type="Proteomes" id="UP000243528"/>
    </source>
</evidence>
<gene>
    <name evidence="6" type="ORF">CLV30_102385</name>
</gene>
<dbReference type="EMBL" id="PYGE01000002">
    <property type="protein sequence ID" value="PSL06996.1"/>
    <property type="molecule type" value="Genomic_DNA"/>
</dbReference>
<dbReference type="InterPro" id="IPR050475">
    <property type="entry name" value="Prenyltransferase_related"/>
</dbReference>
<comment type="subcellular location">
    <subcellularLocation>
        <location evidence="1">Membrane</location>
        <topology evidence="1">Multi-pass membrane protein</topology>
    </subcellularLocation>
</comment>
<dbReference type="Pfam" id="PF01040">
    <property type="entry name" value="UbiA"/>
    <property type="match status" value="1"/>
</dbReference>
<dbReference type="RefSeq" id="WP_106536084.1">
    <property type="nucleotide sequence ID" value="NZ_ML142898.1"/>
</dbReference>
<keyword evidence="2" id="KW-0812">Transmembrane</keyword>
<evidence type="ECO:0000256" key="5">
    <source>
        <dbReference type="SAM" id="MobiDB-lite"/>
    </source>
</evidence>
<comment type="caution">
    <text evidence="6">The sequence shown here is derived from an EMBL/GenBank/DDBJ whole genome shotgun (WGS) entry which is preliminary data.</text>
</comment>
<dbReference type="GO" id="GO:0016020">
    <property type="term" value="C:membrane"/>
    <property type="evidence" value="ECO:0007669"/>
    <property type="project" value="UniProtKB-SubCell"/>
</dbReference>
<dbReference type="GO" id="GO:0016765">
    <property type="term" value="F:transferase activity, transferring alkyl or aryl (other than methyl) groups"/>
    <property type="evidence" value="ECO:0007669"/>
    <property type="project" value="InterPro"/>
</dbReference>
<dbReference type="InterPro" id="IPR044878">
    <property type="entry name" value="UbiA_sf"/>
</dbReference>
<feature type="region of interest" description="Disordered" evidence="5">
    <location>
        <begin position="226"/>
        <end position="250"/>
    </location>
</feature>
<dbReference type="InterPro" id="IPR000537">
    <property type="entry name" value="UbiA_prenyltransferase"/>
</dbReference>